<dbReference type="AlphaFoldDB" id="A0A0D0KX22"/>
<reference evidence="2 3" key="1">
    <citation type="submission" date="2014-12" db="EMBL/GenBank/DDBJ databases">
        <title>16Stimator: statistical estimation of ribosomal gene copy numbers from draft genome assemblies.</title>
        <authorList>
            <person name="Perisin M.A."/>
            <person name="Vetter M."/>
            <person name="Gilbert J.A."/>
            <person name="Bergelson J."/>
        </authorList>
    </citation>
    <scope>NUCLEOTIDE SEQUENCE [LARGE SCALE GENOMIC DNA]</scope>
    <source>
        <strain evidence="2 3">MEJ076</strain>
    </source>
</reference>
<gene>
    <name evidence="2" type="ORF">RU07_03055</name>
</gene>
<name>A0A0D0KX22_AGRTU</name>
<accession>A0A0D0KX22</accession>
<evidence type="ECO:0000313" key="3">
    <source>
        <dbReference type="Proteomes" id="UP000035017"/>
    </source>
</evidence>
<sequence length="66" mass="7789">MVLLHSAKGMEWQTPPKGTSLKTLGEAEEQGYISIRGEFQKRQFRLTQFGFDYVERDKRRLEARNQ</sequence>
<proteinExistence type="predicted"/>
<organism evidence="2 3">
    <name type="scientific">Agrobacterium tumefaciens</name>
    <dbReference type="NCBI Taxonomy" id="358"/>
    <lineage>
        <taxon>Bacteria</taxon>
        <taxon>Pseudomonadati</taxon>
        <taxon>Pseudomonadota</taxon>
        <taxon>Alphaproteobacteria</taxon>
        <taxon>Hyphomicrobiales</taxon>
        <taxon>Rhizobiaceae</taxon>
        <taxon>Rhizobium/Agrobacterium group</taxon>
        <taxon>Agrobacterium</taxon>
        <taxon>Agrobacterium tumefaciens complex</taxon>
    </lineage>
</organism>
<feature type="region of interest" description="Disordered" evidence="1">
    <location>
        <begin position="1"/>
        <end position="22"/>
    </location>
</feature>
<evidence type="ECO:0000256" key="1">
    <source>
        <dbReference type="SAM" id="MobiDB-lite"/>
    </source>
</evidence>
<protein>
    <submittedName>
        <fullName evidence="2">Uncharacterized protein</fullName>
    </submittedName>
</protein>
<dbReference type="EMBL" id="JXQV01000004">
    <property type="protein sequence ID" value="KIQ04521.1"/>
    <property type="molecule type" value="Genomic_DNA"/>
</dbReference>
<comment type="caution">
    <text evidence="2">The sequence shown here is derived from an EMBL/GenBank/DDBJ whole genome shotgun (WGS) entry which is preliminary data.</text>
</comment>
<dbReference type="Proteomes" id="UP000035017">
    <property type="component" value="Unassembled WGS sequence"/>
</dbReference>
<evidence type="ECO:0000313" key="2">
    <source>
        <dbReference type="EMBL" id="KIQ04521.1"/>
    </source>
</evidence>
<dbReference type="OrthoDB" id="8295428at2"/>